<sequence length="199" mass="22277">MAARYSKVLTPQNAQMFVGGVLLATTAGHLWMQARAEHAAELQRRLLRVQQNMYWSMALVQRDSLPPGGDMLACTADQRRRRRRRDQAMREINAWWNGRVSALGSWAVRPGYLTEQARQAKSAAGRNAAIGWREAMAAAGRGSEWMVDQLATAVQWNAVAAYLGSAWCEERAKWQRAHTRAIASVHPRYTQCAPVDKSG</sequence>
<dbReference type="AlphaFoldDB" id="A0A9W7YGY3"/>
<dbReference type="OrthoDB" id="5572861at2759"/>
<protein>
    <submittedName>
        <fullName evidence="1">Uncharacterized protein</fullName>
    </submittedName>
</protein>
<gene>
    <name evidence="1" type="ORF">LPJ61_001834</name>
</gene>
<evidence type="ECO:0000313" key="1">
    <source>
        <dbReference type="EMBL" id="KAJ1732874.1"/>
    </source>
</evidence>
<evidence type="ECO:0000313" key="2">
    <source>
        <dbReference type="Proteomes" id="UP001143981"/>
    </source>
</evidence>
<comment type="caution">
    <text evidence="1">The sequence shown here is derived from an EMBL/GenBank/DDBJ whole genome shotgun (WGS) entry which is preliminary data.</text>
</comment>
<keyword evidence="2" id="KW-1185">Reference proteome</keyword>
<name>A0A9W7YGY3_9FUNG</name>
<reference evidence="1" key="1">
    <citation type="submission" date="2022-07" db="EMBL/GenBank/DDBJ databases">
        <title>Phylogenomic reconstructions and comparative analyses of Kickxellomycotina fungi.</title>
        <authorList>
            <person name="Reynolds N.K."/>
            <person name="Stajich J.E."/>
            <person name="Barry K."/>
            <person name="Grigoriev I.V."/>
            <person name="Crous P."/>
            <person name="Smith M.E."/>
        </authorList>
    </citation>
    <scope>NUCLEOTIDE SEQUENCE</scope>
    <source>
        <strain evidence="1">BCRC 34381</strain>
    </source>
</reference>
<accession>A0A9W7YGY3</accession>
<organism evidence="1 2">
    <name type="scientific">Coemansia biformis</name>
    <dbReference type="NCBI Taxonomy" id="1286918"/>
    <lineage>
        <taxon>Eukaryota</taxon>
        <taxon>Fungi</taxon>
        <taxon>Fungi incertae sedis</taxon>
        <taxon>Zoopagomycota</taxon>
        <taxon>Kickxellomycotina</taxon>
        <taxon>Kickxellomycetes</taxon>
        <taxon>Kickxellales</taxon>
        <taxon>Kickxellaceae</taxon>
        <taxon>Coemansia</taxon>
    </lineage>
</organism>
<dbReference type="EMBL" id="JANBOI010000187">
    <property type="protein sequence ID" value="KAJ1732874.1"/>
    <property type="molecule type" value="Genomic_DNA"/>
</dbReference>
<dbReference type="Proteomes" id="UP001143981">
    <property type="component" value="Unassembled WGS sequence"/>
</dbReference>
<proteinExistence type="predicted"/>